<keyword evidence="7" id="KW-0966">Cell projection</keyword>
<evidence type="ECO:0000256" key="6">
    <source>
        <dbReference type="SAM" id="MobiDB-lite"/>
    </source>
</evidence>
<reference evidence="7 8" key="1">
    <citation type="submission" date="2019-08" db="EMBL/GenBank/DDBJ databases">
        <title>Massilia golmudensis sp. nov., isolated from sand in the Qinghai-Tibetan Plateau.</title>
        <authorList>
            <person name="Zhang B."/>
        </authorList>
    </citation>
    <scope>NUCLEOTIDE SEQUENCE [LARGE SCALE GENOMIC DNA]</scope>
    <source>
        <strain evidence="7 8">GEM5</strain>
    </source>
</reference>
<sequence>MVTSTNGFGFNSNYSNTSDRPAGVPMSENKDMFTKLLVAQIRNQDPLAPSDPATFVNQLSQLSQTEALENMTQTTAASAAMLQSLQVLTMGGQVGSLVSVETKSVQLDDTPITGSVQLEGASTLTHVVLKDIAGKETTIELPPHGIGGQEFTIDPVKLGLPPGKYSIAAKSSDETAPAVEIKGRLNNVRLDSSGGILMHVAGVGEVEPGWITGFHGKDKSADLAFTN</sequence>
<keyword evidence="7" id="KW-0282">Flagellum</keyword>
<comment type="function">
    <text evidence="4 5">Required for flagellar hook formation. May act as a scaffolding protein.</text>
</comment>
<organism evidence="7 8">
    <name type="scientific">Massilia arenae</name>
    <dbReference type="NCBI Taxonomy" id="2603288"/>
    <lineage>
        <taxon>Bacteria</taxon>
        <taxon>Pseudomonadati</taxon>
        <taxon>Pseudomonadota</taxon>
        <taxon>Betaproteobacteria</taxon>
        <taxon>Burkholderiales</taxon>
        <taxon>Oxalobacteraceae</taxon>
        <taxon>Telluria group</taxon>
        <taxon>Massilia</taxon>
    </lineage>
</organism>
<dbReference type="EMBL" id="VPFD01000023">
    <property type="protein sequence ID" value="TXF97729.1"/>
    <property type="molecule type" value="Genomic_DNA"/>
</dbReference>
<gene>
    <name evidence="7" type="ORF">FVD38_19160</name>
</gene>
<keyword evidence="3 5" id="KW-1005">Bacterial flagellum biogenesis</keyword>
<evidence type="ECO:0000256" key="1">
    <source>
        <dbReference type="ARBA" id="ARBA00010577"/>
    </source>
</evidence>
<evidence type="ECO:0000256" key="5">
    <source>
        <dbReference type="RuleBase" id="RU362076"/>
    </source>
</evidence>
<dbReference type="Proteomes" id="UP000321413">
    <property type="component" value="Unassembled WGS sequence"/>
</dbReference>
<evidence type="ECO:0000313" key="8">
    <source>
        <dbReference type="Proteomes" id="UP000321413"/>
    </source>
</evidence>
<comment type="similarity">
    <text evidence="1 5">Belongs to the FlgD family.</text>
</comment>
<dbReference type="InterPro" id="IPR005648">
    <property type="entry name" value="FlgD"/>
</dbReference>
<evidence type="ECO:0000256" key="4">
    <source>
        <dbReference type="ARBA" id="ARBA00024746"/>
    </source>
</evidence>
<evidence type="ECO:0000313" key="7">
    <source>
        <dbReference type="EMBL" id="TXF97729.1"/>
    </source>
</evidence>
<dbReference type="RefSeq" id="WP_147936300.1">
    <property type="nucleotide sequence ID" value="NZ_VPFD01000023.1"/>
</dbReference>
<protein>
    <recommendedName>
        <fullName evidence="2 5">Basal-body rod modification protein FlgD</fullName>
    </recommendedName>
</protein>
<keyword evidence="8" id="KW-1185">Reference proteome</keyword>
<keyword evidence="7" id="KW-0969">Cilium</keyword>
<feature type="region of interest" description="Disordered" evidence="6">
    <location>
        <begin position="1"/>
        <end position="25"/>
    </location>
</feature>
<accession>A0A5C7FQ01</accession>
<evidence type="ECO:0000256" key="3">
    <source>
        <dbReference type="ARBA" id="ARBA00022795"/>
    </source>
</evidence>
<evidence type="ECO:0000256" key="2">
    <source>
        <dbReference type="ARBA" id="ARBA00016013"/>
    </source>
</evidence>
<dbReference type="AlphaFoldDB" id="A0A5C7FQ01"/>
<dbReference type="Gene3D" id="2.30.30.910">
    <property type="match status" value="1"/>
</dbReference>
<dbReference type="Pfam" id="PF03963">
    <property type="entry name" value="FlgD"/>
    <property type="match status" value="1"/>
</dbReference>
<name>A0A5C7FQ01_9BURK</name>
<dbReference type="Gene3D" id="2.60.40.4070">
    <property type="match status" value="1"/>
</dbReference>
<dbReference type="GO" id="GO:0044781">
    <property type="term" value="P:bacterial-type flagellum organization"/>
    <property type="evidence" value="ECO:0007669"/>
    <property type="project" value="UniProtKB-UniRule"/>
</dbReference>
<comment type="caution">
    <text evidence="7">The sequence shown here is derived from an EMBL/GenBank/DDBJ whole genome shotgun (WGS) entry which is preliminary data.</text>
</comment>
<feature type="compositionally biased region" description="Polar residues" evidence="6">
    <location>
        <begin position="1"/>
        <end position="19"/>
    </location>
</feature>
<proteinExistence type="inferred from homology"/>